<protein>
    <submittedName>
        <fullName evidence="1">Uncharacterized protein</fullName>
    </submittedName>
</protein>
<comment type="caution">
    <text evidence="1">The sequence shown here is derived from an EMBL/GenBank/DDBJ whole genome shotgun (WGS) entry which is preliminary data.</text>
</comment>
<dbReference type="AlphaFoldDB" id="A0A6G0WVF6"/>
<dbReference type="VEuPathDB" id="FungiDB:AeMF1_005718"/>
<dbReference type="Proteomes" id="UP000481153">
    <property type="component" value="Unassembled WGS sequence"/>
</dbReference>
<gene>
    <name evidence="1" type="ORF">Ae201684_011360</name>
</gene>
<reference evidence="1 2" key="1">
    <citation type="submission" date="2019-07" db="EMBL/GenBank/DDBJ databases">
        <title>Genomics analysis of Aphanomyces spp. identifies a new class of oomycete effector associated with host adaptation.</title>
        <authorList>
            <person name="Gaulin E."/>
        </authorList>
    </citation>
    <scope>NUCLEOTIDE SEQUENCE [LARGE SCALE GENOMIC DNA]</scope>
    <source>
        <strain evidence="1 2">ATCC 201684</strain>
    </source>
</reference>
<proteinExistence type="predicted"/>
<evidence type="ECO:0000313" key="1">
    <source>
        <dbReference type="EMBL" id="KAF0731459.1"/>
    </source>
</evidence>
<evidence type="ECO:0000313" key="2">
    <source>
        <dbReference type="Proteomes" id="UP000481153"/>
    </source>
</evidence>
<dbReference type="EMBL" id="VJMJ01000143">
    <property type="protein sequence ID" value="KAF0731459.1"/>
    <property type="molecule type" value="Genomic_DNA"/>
</dbReference>
<name>A0A6G0WVF6_9STRA</name>
<organism evidence="1 2">
    <name type="scientific">Aphanomyces euteiches</name>
    <dbReference type="NCBI Taxonomy" id="100861"/>
    <lineage>
        <taxon>Eukaryota</taxon>
        <taxon>Sar</taxon>
        <taxon>Stramenopiles</taxon>
        <taxon>Oomycota</taxon>
        <taxon>Saprolegniomycetes</taxon>
        <taxon>Saprolegniales</taxon>
        <taxon>Verrucalvaceae</taxon>
        <taxon>Aphanomyces</taxon>
    </lineage>
</organism>
<keyword evidence="2" id="KW-1185">Reference proteome</keyword>
<sequence>MAWTFVMICNAGKNGPVTCVNNTDNGNKYFLRASINEVYTIHHYNISTTEECPRDARGVDLSFNEISNISLSLPPAITYL</sequence>
<accession>A0A6G0WVF6</accession>